<evidence type="ECO:0000256" key="5">
    <source>
        <dbReference type="ARBA" id="ARBA00023136"/>
    </source>
</evidence>
<feature type="transmembrane region" description="Helical" evidence="7">
    <location>
        <begin position="366"/>
        <end position="390"/>
    </location>
</feature>
<dbReference type="Proteomes" id="UP000651010">
    <property type="component" value="Unassembled WGS sequence"/>
</dbReference>
<keyword evidence="5 7" id="KW-0472">Membrane</keyword>
<evidence type="ECO:0000256" key="6">
    <source>
        <dbReference type="ARBA" id="ARBA00038076"/>
    </source>
</evidence>
<feature type="transmembrane region" description="Helical" evidence="7">
    <location>
        <begin position="411"/>
        <end position="440"/>
    </location>
</feature>
<dbReference type="RefSeq" id="WP_192556196.1">
    <property type="nucleotide sequence ID" value="NZ_JACZZA010000008.1"/>
</dbReference>
<evidence type="ECO:0000256" key="7">
    <source>
        <dbReference type="SAM" id="Phobius"/>
    </source>
</evidence>
<dbReference type="PANTHER" id="PTHR30572">
    <property type="entry name" value="MEMBRANE COMPONENT OF TRANSPORTER-RELATED"/>
    <property type="match status" value="1"/>
</dbReference>
<organism evidence="10 11">
    <name type="scientific">Dyella acidiphila</name>
    <dbReference type="NCBI Taxonomy" id="2775866"/>
    <lineage>
        <taxon>Bacteria</taxon>
        <taxon>Pseudomonadati</taxon>
        <taxon>Pseudomonadota</taxon>
        <taxon>Gammaproteobacteria</taxon>
        <taxon>Lysobacterales</taxon>
        <taxon>Rhodanobacteraceae</taxon>
        <taxon>Dyella</taxon>
    </lineage>
</organism>
<feature type="transmembrane region" description="Helical" evidence="7">
    <location>
        <begin position="736"/>
        <end position="759"/>
    </location>
</feature>
<evidence type="ECO:0000256" key="1">
    <source>
        <dbReference type="ARBA" id="ARBA00004651"/>
    </source>
</evidence>
<evidence type="ECO:0000313" key="11">
    <source>
        <dbReference type="Proteomes" id="UP000651010"/>
    </source>
</evidence>
<name>A0ABR9GBA9_9GAMM</name>
<keyword evidence="2" id="KW-1003">Cell membrane</keyword>
<accession>A0ABR9GBA9</accession>
<proteinExistence type="inferred from homology"/>
<feature type="transmembrane region" description="Helical" evidence="7">
    <location>
        <begin position="21"/>
        <end position="43"/>
    </location>
</feature>
<feature type="domain" description="ABC3 transporter permease C-terminal" evidence="8">
    <location>
        <begin position="277"/>
        <end position="390"/>
    </location>
</feature>
<protein>
    <submittedName>
        <fullName evidence="10">ABC transporter permease</fullName>
    </submittedName>
</protein>
<dbReference type="Pfam" id="PF02687">
    <property type="entry name" value="FtsX"/>
    <property type="match status" value="2"/>
</dbReference>
<evidence type="ECO:0000256" key="3">
    <source>
        <dbReference type="ARBA" id="ARBA00022692"/>
    </source>
</evidence>
<dbReference type="EMBL" id="JACZZA010000008">
    <property type="protein sequence ID" value="MBE1161337.1"/>
    <property type="molecule type" value="Genomic_DNA"/>
</dbReference>
<keyword evidence="11" id="KW-1185">Reference proteome</keyword>
<evidence type="ECO:0000313" key="10">
    <source>
        <dbReference type="EMBL" id="MBE1161337.1"/>
    </source>
</evidence>
<feature type="transmembrane region" description="Helical" evidence="7">
    <location>
        <begin position="325"/>
        <end position="346"/>
    </location>
</feature>
<dbReference type="InterPro" id="IPR003838">
    <property type="entry name" value="ABC3_permease_C"/>
</dbReference>
<dbReference type="InterPro" id="IPR050250">
    <property type="entry name" value="Macrolide_Exporter_MacB"/>
</dbReference>
<evidence type="ECO:0000259" key="8">
    <source>
        <dbReference type="Pfam" id="PF02687"/>
    </source>
</evidence>
<feature type="transmembrane region" description="Helical" evidence="7">
    <location>
        <begin position="269"/>
        <end position="289"/>
    </location>
</feature>
<comment type="caution">
    <text evidence="10">The sequence shown here is derived from an EMBL/GenBank/DDBJ whole genome shotgun (WGS) entry which is preliminary data.</text>
</comment>
<evidence type="ECO:0000256" key="4">
    <source>
        <dbReference type="ARBA" id="ARBA00022989"/>
    </source>
</evidence>
<feature type="transmembrane region" description="Helical" evidence="7">
    <location>
        <begin position="687"/>
        <end position="715"/>
    </location>
</feature>
<comment type="subcellular location">
    <subcellularLocation>
        <location evidence="1">Cell membrane</location>
        <topology evidence="1">Multi-pass membrane protein</topology>
    </subcellularLocation>
</comment>
<feature type="domain" description="MacB-like periplasmic core" evidence="9">
    <location>
        <begin position="475"/>
        <end position="626"/>
    </location>
</feature>
<keyword evidence="4 7" id="KW-1133">Transmembrane helix</keyword>
<dbReference type="Pfam" id="PF12704">
    <property type="entry name" value="MacB_PCD"/>
    <property type="match status" value="2"/>
</dbReference>
<comment type="similarity">
    <text evidence="6">Belongs to the ABC-4 integral membrane protein family.</text>
</comment>
<feature type="transmembrane region" description="Helical" evidence="7">
    <location>
        <begin position="779"/>
        <end position="800"/>
    </location>
</feature>
<dbReference type="PANTHER" id="PTHR30572:SF4">
    <property type="entry name" value="ABC TRANSPORTER PERMEASE YTRF"/>
    <property type="match status" value="1"/>
</dbReference>
<evidence type="ECO:0000259" key="9">
    <source>
        <dbReference type="Pfam" id="PF12704"/>
    </source>
</evidence>
<gene>
    <name evidence="10" type="ORF">IGX34_13205</name>
</gene>
<sequence>MNAGLKEIWLAWRALCRRPGYLLLASGVLALGVGASLAVYVLIEAVLLRPLPYPQASRLVQLGRERSGVAYTTSPVIYQHMLPLQGVQSVGLIRFRAEDANIAVDDVPQLLPAVHADRGYLATLGVALTLGRNFSADEDRPNGPKVVLLSHGFWLRRYGGDASVLGRNMSIEGVSHQIIGVLPAGVDIKQADLLLPMALPADSEDEGRNFYVIARLAPDVTAAAVGAEFAAKVHAMYLRIGGAGASFAAHEAFRADDLQTAMRVRARPVLMMFLASASMVLLIVLVNLANLMLLRSMARSHDAAVRDALGAPWLRRLLPLLAEGLLIAIAGTVAGMLLAWLGLQALRGLIPAEWLAGSSLQVQASAYVLALVLALTLVSLSVALGLWWGLKNASPDELRAGGRGGTGRRGGLLGRVLVTAQVALASTLLCAAGVFLHALYDAARVPLGFSSDGILTFELAPVRGTYSDNAAIQRLAQQLLDRLRMQPGVVRATAGTGLPAGDLSQNFYLGSIHAPGQDVPDTATPQVRAVDPDFFSVFQIPAHQGRSFQSSDRRGGEAVAIVNQRLADQMYGGDAVGKMIEMGAIPSLAPHSARIVGVIDTISPFGPLGDTDGILYLPLAQMPDDLMQIVRTVNPLRFALAVHGNPDDYRRMVGRVVAEVAPSQPVSQLLSMRSVVRETTAGTRLDLLLIGLFAGLALLLAAVGMYAVMSVAVAIREREFGVRMALGASPARLIAGILRAGLLQVVIGLLAGFALAFILAGLLRAVLLQINRQVFDLPVLAAVCLTLALSGLLACLLPAWRASRVEPTRALRGE</sequence>
<feature type="domain" description="MacB-like periplasmic core" evidence="9">
    <location>
        <begin position="24"/>
        <end position="230"/>
    </location>
</feature>
<evidence type="ECO:0000256" key="2">
    <source>
        <dbReference type="ARBA" id="ARBA00022475"/>
    </source>
</evidence>
<dbReference type="InterPro" id="IPR025857">
    <property type="entry name" value="MacB_PCD"/>
</dbReference>
<keyword evidence="3 7" id="KW-0812">Transmembrane</keyword>
<reference evidence="10 11" key="1">
    <citation type="submission" date="2020-09" db="EMBL/GenBank/DDBJ databases">
        <title>Dyella sp. 7MK23 isolated from forest soil.</title>
        <authorList>
            <person name="Fu J."/>
        </authorList>
    </citation>
    <scope>NUCLEOTIDE SEQUENCE [LARGE SCALE GENOMIC DNA]</scope>
    <source>
        <strain evidence="10 11">7MK23</strain>
    </source>
</reference>
<feature type="domain" description="ABC3 transporter permease C-terminal" evidence="8">
    <location>
        <begin position="692"/>
        <end position="807"/>
    </location>
</feature>